<keyword evidence="8" id="KW-0067">ATP-binding</keyword>
<accession>A0A0G4J2J6</accession>
<gene>
    <name evidence="14" type="ORF">PBRA_008796</name>
    <name evidence="15" type="ORF">PLBR_LOCUS3791</name>
</gene>
<feature type="domain" description="tRNA-specific 2-thiouridylase MnmA-like C-terminal" evidence="12">
    <location>
        <begin position="282"/>
        <end position="361"/>
    </location>
</feature>
<dbReference type="AlphaFoldDB" id="A0A0G4J2J6"/>
<dbReference type="InterPro" id="IPR046884">
    <property type="entry name" value="MnmA-like_central"/>
</dbReference>
<evidence type="ECO:0000313" key="15">
    <source>
        <dbReference type="EMBL" id="SPQ96576.1"/>
    </source>
</evidence>
<evidence type="ECO:0000259" key="13">
    <source>
        <dbReference type="Pfam" id="PF20259"/>
    </source>
</evidence>
<dbReference type="Pfam" id="PF20258">
    <property type="entry name" value="tRNA_Me_trans_C"/>
    <property type="match status" value="1"/>
</dbReference>
<evidence type="ECO:0000259" key="12">
    <source>
        <dbReference type="Pfam" id="PF20258"/>
    </source>
</evidence>
<dbReference type="HAMAP" id="MF_00144">
    <property type="entry name" value="tRNA_thiouridyl_MnmA"/>
    <property type="match status" value="1"/>
</dbReference>
<dbReference type="Gene3D" id="2.30.30.280">
    <property type="entry name" value="Adenine nucleotide alpha hydrolases-like domains"/>
    <property type="match status" value="1"/>
</dbReference>
<dbReference type="PANTHER" id="PTHR11933">
    <property type="entry name" value="TRNA 5-METHYLAMINOMETHYL-2-THIOURIDYLATE -METHYLTRANSFERASE"/>
    <property type="match status" value="1"/>
</dbReference>
<reference evidence="15 17" key="2">
    <citation type="submission" date="2018-03" db="EMBL/GenBank/DDBJ databases">
        <authorList>
            <person name="Fogelqvist J."/>
        </authorList>
    </citation>
    <scope>NUCLEOTIDE SEQUENCE [LARGE SCALE GENOMIC DNA]</scope>
</reference>
<evidence type="ECO:0000256" key="5">
    <source>
        <dbReference type="ARBA" id="ARBA00022679"/>
    </source>
</evidence>
<evidence type="ECO:0000256" key="4">
    <source>
        <dbReference type="ARBA" id="ARBA00022555"/>
    </source>
</evidence>
<evidence type="ECO:0000256" key="7">
    <source>
        <dbReference type="ARBA" id="ARBA00022741"/>
    </source>
</evidence>
<evidence type="ECO:0000313" key="16">
    <source>
        <dbReference type="Proteomes" id="UP000039324"/>
    </source>
</evidence>
<dbReference type="GO" id="GO:0061708">
    <property type="term" value="F:tRNA-5-taurinomethyluridine 2-sulfurtransferase"/>
    <property type="evidence" value="ECO:0007669"/>
    <property type="project" value="UniProtKB-EC"/>
</dbReference>
<dbReference type="EMBL" id="CDSF01000120">
    <property type="protein sequence ID" value="CEP01853.1"/>
    <property type="molecule type" value="Genomic_DNA"/>
</dbReference>
<evidence type="ECO:0000256" key="3">
    <source>
        <dbReference type="ARBA" id="ARBA00011953"/>
    </source>
</evidence>
<evidence type="ECO:0000256" key="9">
    <source>
        <dbReference type="ARBA" id="ARBA00022884"/>
    </source>
</evidence>
<dbReference type="PANTHER" id="PTHR11933:SF5">
    <property type="entry name" value="MITOCHONDRIAL TRNA-SPECIFIC 2-THIOURIDYLASE 1"/>
    <property type="match status" value="1"/>
</dbReference>
<comment type="function">
    <text evidence="1">Catalyzes the 2-thiolation of uridine at the wobble position (U34) of mitochondrial tRNA(Lys), tRNA(Glu) and tRNA(Gln). Required for the formation of 5-taurinomethyl-2-thiouridine (tm5s2U) of mitochondrial tRNA(Lys), tRNA(Glu), and tRNA(Gln) at the wobble position. ATP is required to activate the C2 atom of the wobble base.</text>
</comment>
<dbReference type="NCBIfam" id="NF001138">
    <property type="entry name" value="PRK00143.1"/>
    <property type="match status" value="1"/>
</dbReference>
<evidence type="ECO:0000256" key="10">
    <source>
        <dbReference type="ARBA" id="ARBA00023157"/>
    </source>
</evidence>
<proteinExistence type="inferred from homology"/>
<evidence type="ECO:0000313" key="14">
    <source>
        <dbReference type="EMBL" id="CEP01853.1"/>
    </source>
</evidence>
<dbReference type="GO" id="GO:0002143">
    <property type="term" value="P:tRNA wobble position uridine thiolation"/>
    <property type="evidence" value="ECO:0007669"/>
    <property type="project" value="TreeGrafter"/>
</dbReference>
<dbReference type="CDD" id="cd01998">
    <property type="entry name" value="MnmA_TRMU-like"/>
    <property type="match status" value="1"/>
</dbReference>
<feature type="domain" description="tRNA-specific 2-thiouridylase MnmA-like central" evidence="13">
    <location>
        <begin position="211"/>
        <end position="266"/>
    </location>
</feature>
<evidence type="ECO:0000313" key="17">
    <source>
        <dbReference type="Proteomes" id="UP000290189"/>
    </source>
</evidence>
<keyword evidence="15" id="KW-0496">Mitochondrion</keyword>
<evidence type="ECO:0000256" key="8">
    <source>
        <dbReference type="ARBA" id="ARBA00022840"/>
    </source>
</evidence>
<dbReference type="STRING" id="37360.A0A0G4J2J6"/>
<evidence type="ECO:0000256" key="1">
    <source>
        <dbReference type="ARBA" id="ARBA00003986"/>
    </source>
</evidence>
<dbReference type="GO" id="GO:0005739">
    <property type="term" value="C:mitochondrion"/>
    <property type="evidence" value="ECO:0007669"/>
    <property type="project" value="TreeGrafter"/>
</dbReference>
<dbReference type="OMA" id="PFYVWDL"/>
<geneLocation type="mitochondrion" evidence="15"/>
<dbReference type="GO" id="GO:0000049">
    <property type="term" value="F:tRNA binding"/>
    <property type="evidence" value="ECO:0007669"/>
    <property type="project" value="UniProtKB-KW"/>
</dbReference>
<dbReference type="Gene3D" id="2.40.30.10">
    <property type="entry name" value="Translation factors"/>
    <property type="match status" value="1"/>
</dbReference>
<dbReference type="Gene3D" id="3.40.50.620">
    <property type="entry name" value="HUPs"/>
    <property type="match status" value="1"/>
</dbReference>
<keyword evidence="6" id="KW-0819">tRNA processing</keyword>
<dbReference type="Pfam" id="PF20259">
    <property type="entry name" value="tRNA_Me_trans_M"/>
    <property type="match status" value="1"/>
</dbReference>
<keyword evidence="4" id="KW-0820">tRNA-binding</keyword>
<dbReference type="Proteomes" id="UP000290189">
    <property type="component" value="Unassembled WGS sequence"/>
</dbReference>
<dbReference type="EMBL" id="OVEO01000006">
    <property type="protein sequence ID" value="SPQ96576.1"/>
    <property type="molecule type" value="Genomic_DNA"/>
</dbReference>
<keyword evidence="9" id="KW-0694">RNA-binding</keyword>
<keyword evidence="10" id="KW-1015">Disulfide bond</keyword>
<dbReference type="SUPFAM" id="SSF52402">
    <property type="entry name" value="Adenine nucleotide alpha hydrolases-like"/>
    <property type="match status" value="1"/>
</dbReference>
<dbReference type="InterPro" id="IPR014729">
    <property type="entry name" value="Rossmann-like_a/b/a_fold"/>
</dbReference>
<evidence type="ECO:0000256" key="11">
    <source>
        <dbReference type="ARBA" id="ARBA00049564"/>
    </source>
</evidence>
<reference evidence="14 16" key="1">
    <citation type="submission" date="2015-02" db="EMBL/GenBank/DDBJ databases">
        <authorList>
            <person name="Chooi Y.-H."/>
        </authorList>
    </citation>
    <scope>NUCLEOTIDE SEQUENCE [LARGE SCALE GENOMIC DNA]</scope>
    <source>
        <strain evidence="14">E3</strain>
    </source>
</reference>
<dbReference type="Pfam" id="PF03054">
    <property type="entry name" value="tRNA_Me_trans"/>
    <property type="match status" value="1"/>
</dbReference>
<keyword evidence="7" id="KW-0547">Nucleotide-binding</keyword>
<evidence type="ECO:0000256" key="2">
    <source>
        <dbReference type="ARBA" id="ARBA00006191"/>
    </source>
</evidence>
<protein>
    <recommendedName>
        <fullName evidence="3">tRNA-5-taurinomethyluridine 2-sulfurtransferase</fullName>
        <ecNumber evidence="3">2.8.1.14</ecNumber>
    </recommendedName>
</protein>
<dbReference type="OrthoDB" id="3685at2759"/>
<keyword evidence="16" id="KW-1185">Reference proteome</keyword>
<name>A0A0G4J2J6_PLABS</name>
<evidence type="ECO:0000256" key="6">
    <source>
        <dbReference type="ARBA" id="ARBA00022694"/>
    </source>
</evidence>
<dbReference type="InterPro" id="IPR004506">
    <property type="entry name" value="MnmA-like"/>
</dbReference>
<dbReference type="EC" id="2.8.1.14" evidence="3"/>
<dbReference type="GO" id="GO:0005524">
    <property type="term" value="F:ATP binding"/>
    <property type="evidence" value="ECO:0007669"/>
    <property type="project" value="UniProtKB-KW"/>
</dbReference>
<comment type="similarity">
    <text evidence="2">Belongs to the MnmA/TRMU family.</text>
</comment>
<organism evidence="14 16">
    <name type="scientific">Plasmodiophora brassicae</name>
    <name type="common">Clubroot disease agent</name>
    <dbReference type="NCBI Taxonomy" id="37360"/>
    <lineage>
        <taxon>Eukaryota</taxon>
        <taxon>Sar</taxon>
        <taxon>Rhizaria</taxon>
        <taxon>Endomyxa</taxon>
        <taxon>Phytomyxea</taxon>
        <taxon>Plasmodiophorida</taxon>
        <taxon>Plasmodiophoridae</taxon>
        <taxon>Plasmodiophora</taxon>
    </lineage>
</organism>
<dbReference type="InterPro" id="IPR046885">
    <property type="entry name" value="MnmA-like_C"/>
</dbReference>
<dbReference type="InterPro" id="IPR023382">
    <property type="entry name" value="MnmA-like_central_sf"/>
</dbReference>
<sequence>MALLLRRCVRRATVAVAMSGGVDSAVAAVLLKRKGHDVVAIHMTNWSHEEEGINPCEGRRDEDIARAVCDKLKIEFRQISFDREFWQLVFEDFLNGLRIGKTPNPDVLCNFHIKFSLFLRHCLDVQKCDLLATGHYAKFKHGHLLRGADHNIDQTYFLAQVPKCCFERVLFPVGDMTKAEVRRIAQEEGLPNATKPSSTGLCFVGERDFSKFIRQYVKPDPGRFLDVDDQPLDVPYHDGQMFLTIGQRARIGGLPEAVYVSFKRGKDVRVVPGRNHPDLYRESFTIEKPNWIAMSAKHKASSKQGLECLLSIRYRSALGRCRVKEDLMGFTVEMIDLHRAVTPGQYAVFYDGDRVLGSGEIVALGPSLHKLGKPVPVASPDDFLGELIITGDTPEDDRRREQLLSHPF</sequence>
<dbReference type="NCBIfam" id="TIGR00420">
    <property type="entry name" value="trmU"/>
    <property type="match status" value="1"/>
</dbReference>
<dbReference type="Proteomes" id="UP000039324">
    <property type="component" value="Unassembled WGS sequence"/>
</dbReference>
<comment type="catalytic activity">
    <reaction evidence="11">
        <text>5-taurinomethyluridine(34) in tRNA + S-sulfanyl-L-cysteinyl-[protein] + AH2 + ATP = 5-taurinomethyl-2-thiouridine(34) in tRNA + L-cysteinyl-[protein] + A + AMP + diphosphate + H(+)</text>
        <dbReference type="Rhea" id="RHEA:47040"/>
        <dbReference type="Rhea" id="RHEA-COMP:10131"/>
        <dbReference type="Rhea" id="RHEA-COMP:11726"/>
        <dbReference type="Rhea" id="RHEA-COMP:11732"/>
        <dbReference type="Rhea" id="RHEA-COMP:11733"/>
        <dbReference type="ChEBI" id="CHEBI:13193"/>
        <dbReference type="ChEBI" id="CHEBI:15378"/>
        <dbReference type="ChEBI" id="CHEBI:17499"/>
        <dbReference type="ChEBI" id="CHEBI:29950"/>
        <dbReference type="ChEBI" id="CHEBI:30616"/>
        <dbReference type="ChEBI" id="CHEBI:33019"/>
        <dbReference type="ChEBI" id="CHEBI:61963"/>
        <dbReference type="ChEBI" id="CHEBI:87171"/>
        <dbReference type="ChEBI" id="CHEBI:87172"/>
        <dbReference type="ChEBI" id="CHEBI:456215"/>
        <dbReference type="EC" id="2.8.1.14"/>
    </reaction>
</comment>
<keyword evidence="5" id="KW-0808">Transferase</keyword>